<gene>
    <name evidence="2" type="ORF">SLS60_012096</name>
</gene>
<evidence type="ECO:0000256" key="1">
    <source>
        <dbReference type="SAM" id="MobiDB-lite"/>
    </source>
</evidence>
<evidence type="ECO:0000313" key="3">
    <source>
        <dbReference type="Proteomes" id="UP001521785"/>
    </source>
</evidence>
<proteinExistence type="predicted"/>
<name>A0ABR3QH03_9PLEO</name>
<organism evidence="2 3">
    <name type="scientific">Paraconiothyrium brasiliense</name>
    <dbReference type="NCBI Taxonomy" id="300254"/>
    <lineage>
        <taxon>Eukaryota</taxon>
        <taxon>Fungi</taxon>
        <taxon>Dikarya</taxon>
        <taxon>Ascomycota</taxon>
        <taxon>Pezizomycotina</taxon>
        <taxon>Dothideomycetes</taxon>
        <taxon>Pleosporomycetidae</taxon>
        <taxon>Pleosporales</taxon>
        <taxon>Massarineae</taxon>
        <taxon>Didymosphaeriaceae</taxon>
        <taxon>Paraconiothyrium</taxon>
    </lineage>
</organism>
<feature type="compositionally biased region" description="Basic and acidic residues" evidence="1">
    <location>
        <begin position="1"/>
        <end position="14"/>
    </location>
</feature>
<dbReference type="Proteomes" id="UP001521785">
    <property type="component" value="Unassembled WGS sequence"/>
</dbReference>
<protein>
    <submittedName>
        <fullName evidence="2">Uncharacterized protein</fullName>
    </submittedName>
</protein>
<feature type="compositionally biased region" description="Basic residues" evidence="1">
    <location>
        <begin position="154"/>
        <end position="167"/>
    </location>
</feature>
<feature type="region of interest" description="Disordered" evidence="1">
    <location>
        <begin position="94"/>
        <end position="167"/>
    </location>
</feature>
<accession>A0ABR3QH03</accession>
<sequence length="167" mass="18126">MPDHRRSIRPHEASVEAVTTEDDAPTVRYAKCLDVPYADLLCHTPDARERWLDVLSYIGFTSEAHIAAAPRCDDDLDIHYGFGATAAAKQLIGTGEPVDEDVKHQAPDSAATHAPGMSVDKPHPPPPAQTPRMPLAEKNVQPKAIDASSVQKGKSPKKPVSPKKLRQ</sequence>
<keyword evidence="3" id="KW-1185">Reference proteome</keyword>
<reference evidence="2 3" key="1">
    <citation type="submission" date="2024-02" db="EMBL/GenBank/DDBJ databases">
        <title>De novo assembly and annotation of 12 fungi associated with fruit tree decline syndrome in Ontario, Canada.</title>
        <authorList>
            <person name="Sulman M."/>
            <person name="Ellouze W."/>
            <person name="Ilyukhin E."/>
        </authorList>
    </citation>
    <scope>NUCLEOTIDE SEQUENCE [LARGE SCALE GENOMIC DNA]</scope>
    <source>
        <strain evidence="2 3">M42-189</strain>
    </source>
</reference>
<feature type="region of interest" description="Disordered" evidence="1">
    <location>
        <begin position="1"/>
        <end position="20"/>
    </location>
</feature>
<comment type="caution">
    <text evidence="2">The sequence shown here is derived from an EMBL/GenBank/DDBJ whole genome shotgun (WGS) entry which is preliminary data.</text>
</comment>
<dbReference type="EMBL" id="JAKJXO020000030">
    <property type="protein sequence ID" value="KAL1591313.1"/>
    <property type="molecule type" value="Genomic_DNA"/>
</dbReference>
<evidence type="ECO:0000313" key="2">
    <source>
        <dbReference type="EMBL" id="KAL1591313.1"/>
    </source>
</evidence>